<dbReference type="Proteomes" id="UP000228547">
    <property type="component" value="Unassembled WGS sequence"/>
</dbReference>
<name>A0A2J0MLF2_9BACT</name>
<evidence type="ECO:0000313" key="2">
    <source>
        <dbReference type="Proteomes" id="UP000228547"/>
    </source>
</evidence>
<organism evidence="1 2">
    <name type="scientific">Candidatus Nomurabacteria bacterium CG_4_10_14_0_2_um_filter_30_12</name>
    <dbReference type="NCBI Taxonomy" id="1974727"/>
    <lineage>
        <taxon>Bacteria</taxon>
        <taxon>Candidatus Nomuraibacteriota</taxon>
    </lineage>
</organism>
<evidence type="ECO:0000313" key="1">
    <source>
        <dbReference type="EMBL" id="PIZ87631.1"/>
    </source>
</evidence>
<proteinExistence type="predicted"/>
<reference evidence="2" key="1">
    <citation type="submission" date="2017-09" db="EMBL/GenBank/DDBJ databases">
        <title>Depth-based differentiation of microbial function through sediment-hosted aquifers and enrichment of novel symbionts in the deep terrestrial subsurface.</title>
        <authorList>
            <person name="Probst A.J."/>
            <person name="Ladd B."/>
            <person name="Jarett J.K."/>
            <person name="Geller-Mcgrath D.E."/>
            <person name="Sieber C.M.K."/>
            <person name="Emerson J.B."/>
            <person name="Anantharaman K."/>
            <person name="Thomas B.C."/>
            <person name="Malmstrom R."/>
            <person name="Stieglmeier M."/>
            <person name="Klingl A."/>
            <person name="Woyke T."/>
            <person name="Ryan C.M."/>
            <person name="Banfield J.F."/>
        </authorList>
    </citation>
    <scope>NUCLEOTIDE SEQUENCE [LARGE SCALE GENOMIC DNA]</scope>
</reference>
<sequence length="62" mass="7603">DDKEYFYTTFIDKEKIKLLIKDIKDYDELVKEGKWVDRQCNFKSYGKQNAECEYCKMAEIYK</sequence>
<feature type="non-terminal residue" evidence="1">
    <location>
        <position position="1"/>
    </location>
</feature>
<dbReference type="AlphaFoldDB" id="A0A2J0MLF2"/>
<protein>
    <submittedName>
        <fullName evidence="1">Uncharacterized protein</fullName>
    </submittedName>
</protein>
<gene>
    <name evidence="1" type="ORF">COX93_00450</name>
</gene>
<dbReference type="EMBL" id="PFOY01000008">
    <property type="protein sequence ID" value="PIZ87631.1"/>
    <property type="molecule type" value="Genomic_DNA"/>
</dbReference>
<comment type="caution">
    <text evidence="1">The sequence shown here is derived from an EMBL/GenBank/DDBJ whole genome shotgun (WGS) entry which is preliminary data.</text>
</comment>
<accession>A0A2J0MLF2</accession>